<evidence type="ECO:0000313" key="2">
    <source>
        <dbReference type="Proteomes" id="UP000799750"/>
    </source>
</evidence>
<sequence>MTAPCCTSHPVCVLDADSGRRLLGARSLGRCRCWSTRLSSECILASSLPSPPSVLTWALSQSCTHSLPTDPPNPTVAVAQLQTAALCSLPLLLLPPFAPLVCLQSLKGLVEKPPPPNLLALLPTTSTPPAAALRHASNDF</sequence>
<reference evidence="1" key="1">
    <citation type="journal article" date="2020" name="Stud. Mycol.">
        <title>101 Dothideomycetes genomes: a test case for predicting lifestyles and emergence of pathogens.</title>
        <authorList>
            <person name="Haridas S."/>
            <person name="Albert R."/>
            <person name="Binder M."/>
            <person name="Bloem J."/>
            <person name="Labutti K."/>
            <person name="Salamov A."/>
            <person name="Andreopoulos B."/>
            <person name="Baker S."/>
            <person name="Barry K."/>
            <person name="Bills G."/>
            <person name="Bluhm B."/>
            <person name="Cannon C."/>
            <person name="Castanera R."/>
            <person name="Culley D."/>
            <person name="Daum C."/>
            <person name="Ezra D."/>
            <person name="Gonzalez J."/>
            <person name="Henrissat B."/>
            <person name="Kuo A."/>
            <person name="Liang C."/>
            <person name="Lipzen A."/>
            <person name="Lutzoni F."/>
            <person name="Magnuson J."/>
            <person name="Mondo S."/>
            <person name="Nolan M."/>
            <person name="Ohm R."/>
            <person name="Pangilinan J."/>
            <person name="Park H.-J."/>
            <person name="Ramirez L."/>
            <person name="Alfaro M."/>
            <person name="Sun H."/>
            <person name="Tritt A."/>
            <person name="Yoshinaga Y."/>
            <person name="Zwiers L.-H."/>
            <person name="Turgeon B."/>
            <person name="Goodwin S."/>
            <person name="Spatafora J."/>
            <person name="Crous P."/>
            <person name="Grigoriev I."/>
        </authorList>
    </citation>
    <scope>NUCLEOTIDE SEQUENCE</scope>
    <source>
        <strain evidence="1">CBS 269.34</strain>
    </source>
</reference>
<gene>
    <name evidence="1" type="ORF">BU16DRAFT_180903</name>
</gene>
<dbReference type="AlphaFoldDB" id="A0A6A6QAV2"/>
<proteinExistence type="predicted"/>
<protein>
    <submittedName>
        <fullName evidence="1">Uncharacterized protein</fullName>
    </submittedName>
</protein>
<dbReference type="EMBL" id="MU004199">
    <property type="protein sequence ID" value="KAF2489392.1"/>
    <property type="molecule type" value="Genomic_DNA"/>
</dbReference>
<evidence type="ECO:0000313" key="1">
    <source>
        <dbReference type="EMBL" id="KAF2489392.1"/>
    </source>
</evidence>
<accession>A0A6A6QAV2</accession>
<dbReference type="Proteomes" id="UP000799750">
    <property type="component" value="Unassembled WGS sequence"/>
</dbReference>
<name>A0A6A6QAV2_9PEZI</name>
<keyword evidence="2" id="KW-1185">Reference proteome</keyword>
<organism evidence="1 2">
    <name type="scientific">Lophium mytilinum</name>
    <dbReference type="NCBI Taxonomy" id="390894"/>
    <lineage>
        <taxon>Eukaryota</taxon>
        <taxon>Fungi</taxon>
        <taxon>Dikarya</taxon>
        <taxon>Ascomycota</taxon>
        <taxon>Pezizomycotina</taxon>
        <taxon>Dothideomycetes</taxon>
        <taxon>Pleosporomycetidae</taxon>
        <taxon>Mytilinidiales</taxon>
        <taxon>Mytilinidiaceae</taxon>
        <taxon>Lophium</taxon>
    </lineage>
</organism>